<evidence type="ECO:0000256" key="11">
    <source>
        <dbReference type="RuleBase" id="RU271113"/>
    </source>
</evidence>
<comment type="miscellaneous">
    <text evidence="11">In contrast to other lysine histone methyltransferases, it does not contain a SET domain, suggesting the existence of another mechanism for methylation of lysine residues of histones.</text>
</comment>
<dbReference type="PANTHER" id="PTHR21451:SF0">
    <property type="entry name" value="HISTONE-LYSINE N-METHYLTRANSFERASE, H3 LYSINE-79 SPECIFIC"/>
    <property type="match status" value="1"/>
</dbReference>
<organism evidence="14 15">
    <name type="scientific">Zasmidium cellare</name>
    <name type="common">Wine cellar mold</name>
    <name type="synonym">Racodium cellare</name>
    <dbReference type="NCBI Taxonomy" id="395010"/>
    <lineage>
        <taxon>Eukaryota</taxon>
        <taxon>Fungi</taxon>
        <taxon>Dikarya</taxon>
        <taxon>Ascomycota</taxon>
        <taxon>Pezizomycotina</taxon>
        <taxon>Dothideomycetes</taxon>
        <taxon>Dothideomycetidae</taxon>
        <taxon>Mycosphaerellales</taxon>
        <taxon>Mycosphaerellaceae</taxon>
        <taxon>Zasmidium</taxon>
    </lineage>
</organism>
<dbReference type="EC" id="2.1.1.360" evidence="2 11"/>
<evidence type="ECO:0000256" key="4">
    <source>
        <dbReference type="ARBA" id="ARBA00022603"/>
    </source>
</evidence>
<comment type="similarity">
    <text evidence="11">Belongs to the class I-like SAM-binding methyltransferase superfamily. DOT1 family.</text>
</comment>
<evidence type="ECO:0000256" key="9">
    <source>
        <dbReference type="ARBA" id="ARBA00029821"/>
    </source>
</evidence>
<keyword evidence="4 11" id="KW-0489">Methyltransferase</keyword>
<accession>A0ABR0EN21</accession>
<name>A0ABR0EN21_ZASCE</name>
<gene>
    <name evidence="14" type="ORF">PRZ48_006291</name>
</gene>
<sequence>MQRTFKIQKRKRKASTSRSARRGLPTWIRNFLPTGGRLLRLDKDATKATENEPAQAPLSPTESVTNSESTKRDSLCMASIEAALPDTPTKMAALPLAPSAHHLPPYMINMLHHSANNSDISTSSANQPLEVELRYPSGYTERFLLPQPTSNRPQKDRTLHPIDDLITTINVILHLTTGPIGPHTKLCPILQTAYTTSDLPLFTTTLATLNHHLSSPLKLTRPTPSLIHHFLAQLYSRSVAPHLKPLTTARSPRKPTSAIYGELQPPFLSSIFKQTSLSPGQTYLDLGSGVGNTALQAALETGATAHGIEREEFPHLVSALHLQQFHIRCMLWGLKPGKVQLYNADFLNSPHLTDHLLPEVDVVVVNNFRFEPETELGLGRLLEGGLRVGARVVSMRPIWVGKLRSPRRGAEGEEDGNGMWKVEECAYAEGSVSWSQKEGVYWVSTKLR</sequence>
<dbReference type="SUPFAM" id="SSF53335">
    <property type="entry name" value="S-adenosyl-L-methionine-dependent methyltransferases"/>
    <property type="match status" value="1"/>
</dbReference>
<dbReference type="InterPro" id="IPR025789">
    <property type="entry name" value="DOT1_dom"/>
</dbReference>
<evidence type="ECO:0000256" key="5">
    <source>
        <dbReference type="ARBA" id="ARBA00022679"/>
    </source>
</evidence>
<proteinExistence type="inferred from homology"/>
<evidence type="ECO:0000256" key="1">
    <source>
        <dbReference type="ARBA" id="ARBA00004123"/>
    </source>
</evidence>
<dbReference type="PANTHER" id="PTHR21451">
    <property type="entry name" value="HISTONE H3 METHYLTRANSFERASE"/>
    <property type="match status" value="1"/>
</dbReference>
<evidence type="ECO:0000256" key="8">
    <source>
        <dbReference type="ARBA" id="ARBA00023242"/>
    </source>
</evidence>
<dbReference type="InterPro" id="IPR030445">
    <property type="entry name" value="H3-K79_meTrfase"/>
</dbReference>
<dbReference type="Proteomes" id="UP001305779">
    <property type="component" value="Unassembled WGS sequence"/>
</dbReference>
<evidence type="ECO:0000313" key="14">
    <source>
        <dbReference type="EMBL" id="KAK4502865.1"/>
    </source>
</evidence>
<dbReference type="CDD" id="cd02440">
    <property type="entry name" value="AdoMet_MTases"/>
    <property type="match status" value="1"/>
</dbReference>
<comment type="caution">
    <text evidence="14">The sequence shown here is derived from an EMBL/GenBank/DDBJ whole genome shotgun (WGS) entry which is preliminary data.</text>
</comment>
<evidence type="ECO:0000313" key="15">
    <source>
        <dbReference type="Proteomes" id="UP001305779"/>
    </source>
</evidence>
<evidence type="ECO:0000256" key="2">
    <source>
        <dbReference type="ARBA" id="ARBA00012190"/>
    </source>
</evidence>
<comment type="subcellular location">
    <subcellularLocation>
        <location evidence="1 11">Nucleus</location>
    </subcellularLocation>
</comment>
<protein>
    <recommendedName>
        <fullName evidence="3 11">Histone-lysine N-methyltransferase, H3 lysine-79 specific</fullName>
        <ecNumber evidence="2 11">2.1.1.360</ecNumber>
    </recommendedName>
    <alternativeName>
        <fullName evidence="9 11">Histone H3-K79 methyltransferase</fullName>
    </alternativeName>
</protein>
<evidence type="ECO:0000256" key="3">
    <source>
        <dbReference type="ARBA" id="ARBA00020987"/>
    </source>
</evidence>
<evidence type="ECO:0000256" key="6">
    <source>
        <dbReference type="ARBA" id="ARBA00022691"/>
    </source>
</evidence>
<comment type="catalytic activity">
    <reaction evidence="10 11">
        <text>L-lysyl(79)-[histone H3] + 3 S-adenosyl-L-methionine = N(6),N(6),N(6)-trimethyl-L-lysyl(79)-[histone H3] + 3 S-adenosyl-L-homocysteine + 3 H(+)</text>
        <dbReference type="Rhea" id="RHEA:60328"/>
        <dbReference type="Rhea" id="RHEA-COMP:15549"/>
        <dbReference type="Rhea" id="RHEA-COMP:15552"/>
        <dbReference type="ChEBI" id="CHEBI:15378"/>
        <dbReference type="ChEBI" id="CHEBI:29969"/>
        <dbReference type="ChEBI" id="CHEBI:57856"/>
        <dbReference type="ChEBI" id="CHEBI:59789"/>
        <dbReference type="ChEBI" id="CHEBI:61961"/>
        <dbReference type="EC" id="2.1.1.360"/>
    </reaction>
</comment>
<dbReference type="Pfam" id="PF08123">
    <property type="entry name" value="DOT1"/>
    <property type="match status" value="1"/>
</dbReference>
<keyword evidence="8 11" id="KW-0539">Nucleus</keyword>
<keyword evidence="5 11" id="KW-0808">Transferase</keyword>
<comment type="function">
    <text evidence="11">Histone methyltransferase that specifically trimethylates histone H3 to form H3K79me3. This methylation is required for telomere silencing and for the pachytene checkpoint during the meiotic cell cycle by allowing the recruitment of RAD9 to double strand breaks. Nucleosomes are preferred as substrate compared to free histone.</text>
</comment>
<dbReference type="InterPro" id="IPR029063">
    <property type="entry name" value="SAM-dependent_MTases_sf"/>
</dbReference>
<feature type="region of interest" description="Disordered" evidence="12">
    <location>
        <begin position="47"/>
        <end position="72"/>
    </location>
</feature>
<evidence type="ECO:0000256" key="10">
    <source>
        <dbReference type="ARBA" id="ARBA00047770"/>
    </source>
</evidence>
<dbReference type="EMBL" id="JAXOVC010000004">
    <property type="protein sequence ID" value="KAK4502865.1"/>
    <property type="molecule type" value="Genomic_DNA"/>
</dbReference>
<keyword evidence="15" id="KW-1185">Reference proteome</keyword>
<feature type="compositionally biased region" description="Polar residues" evidence="12">
    <location>
        <begin position="58"/>
        <end position="68"/>
    </location>
</feature>
<dbReference type="Gene3D" id="3.40.50.150">
    <property type="entry name" value="Vaccinia Virus protein VP39"/>
    <property type="match status" value="1"/>
</dbReference>
<reference evidence="14 15" key="1">
    <citation type="journal article" date="2023" name="G3 (Bethesda)">
        <title>A chromosome-level genome assembly of Zasmidium syzygii isolated from banana leaves.</title>
        <authorList>
            <person name="van Westerhoven A.C."/>
            <person name="Mehrabi R."/>
            <person name="Talebi R."/>
            <person name="Steentjes M.B.F."/>
            <person name="Corcolon B."/>
            <person name="Chong P.A."/>
            <person name="Kema G.H.J."/>
            <person name="Seidl M.F."/>
        </authorList>
    </citation>
    <scope>NUCLEOTIDE SEQUENCE [LARGE SCALE GENOMIC DNA]</scope>
    <source>
        <strain evidence="14 15">P124</strain>
    </source>
</reference>
<evidence type="ECO:0000256" key="12">
    <source>
        <dbReference type="SAM" id="MobiDB-lite"/>
    </source>
</evidence>
<feature type="domain" description="DOT1" evidence="13">
    <location>
        <begin position="146"/>
        <end position="448"/>
    </location>
</feature>
<keyword evidence="7 11" id="KW-0156">Chromatin regulator</keyword>
<evidence type="ECO:0000256" key="7">
    <source>
        <dbReference type="ARBA" id="ARBA00022853"/>
    </source>
</evidence>
<comment type="activity regulation">
    <text evidence="11">Ubiquitination of histone H2B to form H2BK123ub1 is required for efficient DOT1 methyltransferase activity on histone H3.</text>
</comment>
<keyword evidence="6 11" id="KW-0949">S-adenosyl-L-methionine</keyword>
<feature type="compositionally biased region" description="Basic residues" evidence="12">
    <location>
        <begin position="1"/>
        <end position="21"/>
    </location>
</feature>
<evidence type="ECO:0000259" key="13">
    <source>
        <dbReference type="PROSITE" id="PS51569"/>
    </source>
</evidence>
<feature type="region of interest" description="Disordered" evidence="12">
    <location>
        <begin position="1"/>
        <end position="22"/>
    </location>
</feature>
<dbReference type="PROSITE" id="PS51569">
    <property type="entry name" value="DOT1"/>
    <property type="match status" value="1"/>
</dbReference>